<gene>
    <name evidence="1" type="ORF">RB614_27530</name>
</gene>
<dbReference type="RefSeq" id="WP_308715554.1">
    <property type="nucleotide sequence ID" value="NZ_JAVHUY010000029.1"/>
</dbReference>
<name>A0ABU0ZMM3_9ACTN</name>
<evidence type="ECO:0008006" key="3">
    <source>
        <dbReference type="Google" id="ProtNLM"/>
    </source>
</evidence>
<comment type="caution">
    <text evidence="1">The sequence shown here is derived from an EMBL/GenBank/DDBJ whole genome shotgun (WGS) entry which is preliminary data.</text>
</comment>
<protein>
    <recommendedName>
        <fullName evidence="3">FHA domain-containing protein</fullName>
    </recommendedName>
</protein>
<dbReference type="EMBL" id="JAVHUY010000029">
    <property type="protein sequence ID" value="MDQ7908284.1"/>
    <property type="molecule type" value="Genomic_DNA"/>
</dbReference>
<dbReference type="Proteomes" id="UP001230908">
    <property type="component" value="Unassembled WGS sequence"/>
</dbReference>
<organism evidence="1 2">
    <name type="scientific">Phytohabitans maris</name>
    <dbReference type="NCBI Taxonomy" id="3071409"/>
    <lineage>
        <taxon>Bacteria</taxon>
        <taxon>Bacillati</taxon>
        <taxon>Actinomycetota</taxon>
        <taxon>Actinomycetes</taxon>
        <taxon>Micromonosporales</taxon>
        <taxon>Micromonosporaceae</taxon>
    </lineage>
</organism>
<dbReference type="InterPro" id="IPR008984">
    <property type="entry name" value="SMAD_FHA_dom_sf"/>
</dbReference>
<evidence type="ECO:0000313" key="1">
    <source>
        <dbReference type="EMBL" id="MDQ7908284.1"/>
    </source>
</evidence>
<reference evidence="1 2" key="1">
    <citation type="submission" date="2023-08" db="EMBL/GenBank/DDBJ databases">
        <title>Phytohabitans sansha sp. nov., isolated from marine sediment.</title>
        <authorList>
            <person name="Zhao Y."/>
            <person name="Yi K."/>
        </authorList>
    </citation>
    <scope>NUCLEOTIDE SEQUENCE [LARGE SCALE GENOMIC DNA]</scope>
    <source>
        <strain evidence="1 2">ZYX-F-186</strain>
    </source>
</reference>
<accession>A0ABU0ZMM3</accession>
<evidence type="ECO:0000313" key="2">
    <source>
        <dbReference type="Proteomes" id="UP001230908"/>
    </source>
</evidence>
<sequence>MAIARIDGSGVPRQGEPWTSPDALVVRGFNGAVAVEAGPGARLCFGRAPDPATEGLRLGEDDLRVSRTHGVLVHRQQWWWLRNTGSLPIEISGGRRIHKADEEHPLDPGHTTLVITGSNDRKHILHLYINGPHGGRQPYPVPDGRTVEQHVWPLTPRQRRVLAVLGQRYLRSGDPDPQPLTRQGTVDHLNELWPDEKWTLRKIDHVIEPVRLHLHAKGVRGLVEAEVDQPVGTKLSHNLLVELTVKTATLTPNDLKMIDDLE</sequence>
<proteinExistence type="predicted"/>
<dbReference type="SUPFAM" id="SSF49879">
    <property type="entry name" value="SMAD/FHA domain"/>
    <property type="match status" value="1"/>
</dbReference>
<keyword evidence="2" id="KW-1185">Reference proteome</keyword>